<organism evidence="1 2">
    <name type="scientific">Protopolystoma xenopodis</name>
    <dbReference type="NCBI Taxonomy" id="117903"/>
    <lineage>
        <taxon>Eukaryota</taxon>
        <taxon>Metazoa</taxon>
        <taxon>Spiralia</taxon>
        <taxon>Lophotrochozoa</taxon>
        <taxon>Platyhelminthes</taxon>
        <taxon>Monogenea</taxon>
        <taxon>Polyopisthocotylea</taxon>
        <taxon>Polystomatidea</taxon>
        <taxon>Polystomatidae</taxon>
        <taxon>Protopolystoma</taxon>
    </lineage>
</organism>
<gene>
    <name evidence="1" type="ORF">PXEA_LOCUS27812</name>
</gene>
<protein>
    <submittedName>
        <fullName evidence="1">Uncharacterized protein</fullName>
    </submittedName>
</protein>
<accession>A0A3S5FFW5</accession>
<reference evidence="1" key="1">
    <citation type="submission" date="2018-11" db="EMBL/GenBank/DDBJ databases">
        <authorList>
            <consortium name="Pathogen Informatics"/>
        </authorList>
    </citation>
    <scope>NUCLEOTIDE SEQUENCE</scope>
</reference>
<sequence>MYSTRRQKRYYPEWCCAAFVFSQSIRPEGRPAMLTHNKQNPMKISPPMLDLGRKGLKRELECLTDSNDENGIEMLYRSPRPVVVGLDPHLKKAVFSAAWNPMMEAIRLGTLGGHNE</sequence>
<name>A0A3S5FFW5_9PLAT</name>
<dbReference type="AlphaFoldDB" id="A0A3S5FFW5"/>
<dbReference type="Proteomes" id="UP000784294">
    <property type="component" value="Unassembled WGS sequence"/>
</dbReference>
<dbReference type="EMBL" id="CAAALY010247528">
    <property type="protein sequence ID" value="VEL34372.1"/>
    <property type="molecule type" value="Genomic_DNA"/>
</dbReference>
<evidence type="ECO:0000313" key="2">
    <source>
        <dbReference type="Proteomes" id="UP000784294"/>
    </source>
</evidence>
<proteinExistence type="predicted"/>
<keyword evidence="2" id="KW-1185">Reference proteome</keyword>
<evidence type="ECO:0000313" key="1">
    <source>
        <dbReference type="EMBL" id="VEL34372.1"/>
    </source>
</evidence>
<comment type="caution">
    <text evidence="1">The sequence shown here is derived from an EMBL/GenBank/DDBJ whole genome shotgun (WGS) entry which is preliminary data.</text>
</comment>